<dbReference type="AlphaFoldDB" id="A0A835LWK0"/>
<dbReference type="SUPFAM" id="SSF49493">
    <property type="entry name" value="HSP40/DnaJ peptide-binding domain"/>
    <property type="match status" value="1"/>
</dbReference>
<evidence type="ECO:0000313" key="3">
    <source>
        <dbReference type="Proteomes" id="UP000631114"/>
    </source>
</evidence>
<dbReference type="PANTHER" id="PTHR43888">
    <property type="entry name" value="DNAJ-LIKE-2, ISOFORM A-RELATED"/>
    <property type="match status" value="1"/>
</dbReference>
<dbReference type="Gene3D" id="2.60.260.20">
    <property type="entry name" value="Urease metallochaperone UreE, N-terminal domain"/>
    <property type="match status" value="1"/>
</dbReference>
<dbReference type="GO" id="GO:0030544">
    <property type="term" value="F:Hsp70 protein binding"/>
    <property type="evidence" value="ECO:0007669"/>
    <property type="project" value="InterPro"/>
</dbReference>
<feature type="region of interest" description="Disordered" evidence="1">
    <location>
        <begin position="1"/>
        <end position="27"/>
    </location>
</feature>
<dbReference type="GO" id="GO:0051082">
    <property type="term" value="F:unfolded protein binding"/>
    <property type="evidence" value="ECO:0007669"/>
    <property type="project" value="InterPro"/>
</dbReference>
<dbReference type="InterPro" id="IPR008971">
    <property type="entry name" value="HSP40/DnaJ_pept-bd"/>
</dbReference>
<sequence>MISPWSWRPRLFGGGDGSRGRRQRKGEDLVRPLKVSLEDLYSGTSKKLSFSRNVLCSKCKSNKGSKSGASIEYSGCQCSGTKVSSRQIHPGRIQQMQYPCNKCNRTG</sequence>
<reference evidence="2 3" key="1">
    <citation type="submission" date="2020-10" db="EMBL/GenBank/DDBJ databases">
        <title>The Coptis chinensis genome and diversification of protoberbering-type alkaloids.</title>
        <authorList>
            <person name="Wang B."/>
            <person name="Shu S."/>
            <person name="Song C."/>
            <person name="Liu Y."/>
        </authorList>
    </citation>
    <scope>NUCLEOTIDE SEQUENCE [LARGE SCALE GENOMIC DNA]</scope>
    <source>
        <strain evidence="2">HL-2020</strain>
        <tissue evidence="2">Leaf</tissue>
    </source>
</reference>
<dbReference type="InterPro" id="IPR044713">
    <property type="entry name" value="DNJA1/2-like"/>
</dbReference>
<dbReference type="OrthoDB" id="1937398at2759"/>
<gene>
    <name evidence="2" type="ORF">IFM89_024833</name>
</gene>
<name>A0A835LWK0_9MAGN</name>
<accession>A0A835LWK0</accession>
<dbReference type="GO" id="GO:0006457">
    <property type="term" value="P:protein folding"/>
    <property type="evidence" value="ECO:0007669"/>
    <property type="project" value="InterPro"/>
</dbReference>
<keyword evidence="3" id="KW-1185">Reference proteome</keyword>
<dbReference type="Proteomes" id="UP000631114">
    <property type="component" value="Unassembled WGS sequence"/>
</dbReference>
<organism evidence="2 3">
    <name type="scientific">Coptis chinensis</name>
    <dbReference type="NCBI Taxonomy" id="261450"/>
    <lineage>
        <taxon>Eukaryota</taxon>
        <taxon>Viridiplantae</taxon>
        <taxon>Streptophyta</taxon>
        <taxon>Embryophyta</taxon>
        <taxon>Tracheophyta</taxon>
        <taxon>Spermatophyta</taxon>
        <taxon>Magnoliopsida</taxon>
        <taxon>Ranunculales</taxon>
        <taxon>Ranunculaceae</taxon>
        <taxon>Coptidoideae</taxon>
        <taxon>Coptis</taxon>
    </lineage>
</organism>
<comment type="caution">
    <text evidence="2">The sequence shown here is derived from an EMBL/GenBank/DDBJ whole genome shotgun (WGS) entry which is preliminary data.</text>
</comment>
<proteinExistence type="predicted"/>
<dbReference type="EMBL" id="JADFTS010000006">
    <property type="protein sequence ID" value="KAF9602066.1"/>
    <property type="molecule type" value="Genomic_DNA"/>
</dbReference>
<evidence type="ECO:0000256" key="1">
    <source>
        <dbReference type="SAM" id="MobiDB-lite"/>
    </source>
</evidence>
<evidence type="ECO:0008006" key="4">
    <source>
        <dbReference type="Google" id="ProtNLM"/>
    </source>
</evidence>
<protein>
    <recommendedName>
        <fullName evidence="4">CR-type domain-containing protein</fullName>
    </recommendedName>
</protein>
<evidence type="ECO:0000313" key="2">
    <source>
        <dbReference type="EMBL" id="KAF9602066.1"/>
    </source>
</evidence>